<proteinExistence type="predicted"/>
<dbReference type="EMBL" id="FRAC01000006">
    <property type="protein sequence ID" value="SHJ46430.1"/>
    <property type="molecule type" value="Genomic_DNA"/>
</dbReference>
<keyword evidence="2" id="KW-1185">Reference proteome</keyword>
<reference evidence="1 2" key="1">
    <citation type="submission" date="2016-11" db="EMBL/GenBank/DDBJ databases">
        <authorList>
            <person name="Jaros S."/>
            <person name="Januszkiewicz K."/>
            <person name="Wedrychowicz H."/>
        </authorList>
    </citation>
    <scope>NUCLEOTIDE SEQUENCE [LARGE SCALE GENOMIC DNA]</scope>
    <source>
        <strain evidence="1 2">DSM 15929</strain>
    </source>
</reference>
<organism evidence="1 2">
    <name type="scientific">Anaerocolumna jejuensis DSM 15929</name>
    <dbReference type="NCBI Taxonomy" id="1121322"/>
    <lineage>
        <taxon>Bacteria</taxon>
        <taxon>Bacillati</taxon>
        <taxon>Bacillota</taxon>
        <taxon>Clostridia</taxon>
        <taxon>Lachnospirales</taxon>
        <taxon>Lachnospiraceae</taxon>
        <taxon>Anaerocolumna</taxon>
    </lineage>
</organism>
<gene>
    <name evidence="1" type="ORF">SAMN02745136_00092</name>
</gene>
<dbReference type="OrthoDB" id="2067160at2"/>
<accession>A0A1M6JID8</accession>
<evidence type="ECO:0000313" key="2">
    <source>
        <dbReference type="Proteomes" id="UP000184386"/>
    </source>
</evidence>
<dbReference type="RefSeq" id="WP_073271748.1">
    <property type="nucleotide sequence ID" value="NZ_FRAC01000006.1"/>
</dbReference>
<protein>
    <submittedName>
        <fullName evidence="1">Uncharacterized protein</fullName>
    </submittedName>
</protein>
<dbReference type="Proteomes" id="UP000184386">
    <property type="component" value="Unassembled WGS sequence"/>
</dbReference>
<sequence length="91" mass="10007">MKLKGTFIYLGVDTFHSTKNNKDYKSACFLQGTDVQKIFLNEDSGNLLYNIPVQTPVDVELDIRTGQNTFVSLLSVTPTISSSSADKSKTA</sequence>
<name>A0A1M6JID8_9FIRM</name>
<evidence type="ECO:0000313" key="1">
    <source>
        <dbReference type="EMBL" id="SHJ46430.1"/>
    </source>
</evidence>
<dbReference type="AlphaFoldDB" id="A0A1M6JID8"/>